<dbReference type="InterPro" id="IPR001304">
    <property type="entry name" value="C-type_lectin-like"/>
</dbReference>
<dbReference type="PROSITE" id="PS00615">
    <property type="entry name" value="C_TYPE_LECTIN_1"/>
    <property type="match status" value="2"/>
</dbReference>
<dbReference type="InterPro" id="IPR018378">
    <property type="entry name" value="C-type_lectin_CS"/>
</dbReference>
<feature type="domain" description="C-type lectin" evidence="3">
    <location>
        <begin position="188"/>
        <end position="302"/>
    </location>
</feature>
<evidence type="ECO:0000256" key="2">
    <source>
        <dbReference type="SAM" id="SignalP"/>
    </source>
</evidence>
<evidence type="ECO:0000313" key="5">
    <source>
        <dbReference type="RefSeq" id="XP_022111488.1"/>
    </source>
</evidence>
<dbReference type="OMA" id="DEACKSM"/>
<evidence type="ECO:0000259" key="3">
    <source>
        <dbReference type="PROSITE" id="PS50041"/>
    </source>
</evidence>
<keyword evidence="4" id="KW-1185">Reference proteome</keyword>
<dbReference type="CDD" id="cd00037">
    <property type="entry name" value="CLECT"/>
    <property type="match status" value="3"/>
</dbReference>
<evidence type="ECO:0000256" key="1">
    <source>
        <dbReference type="ARBA" id="ARBA00023157"/>
    </source>
</evidence>
<name>A0A8B8A167_ACAPL</name>
<evidence type="ECO:0000313" key="4">
    <source>
        <dbReference type="Proteomes" id="UP000694845"/>
    </source>
</evidence>
<dbReference type="SMART" id="SM00034">
    <property type="entry name" value="CLECT"/>
    <property type="match status" value="2"/>
</dbReference>
<dbReference type="OrthoDB" id="6337382at2759"/>
<dbReference type="SUPFAM" id="SSF56436">
    <property type="entry name" value="C-type lectin-like"/>
    <property type="match status" value="3"/>
</dbReference>
<proteinExistence type="predicted"/>
<dbReference type="PANTHER" id="PTHR22803">
    <property type="entry name" value="MANNOSE, PHOSPHOLIPASE, LECTIN RECEPTOR RELATED"/>
    <property type="match status" value="1"/>
</dbReference>
<accession>A0A8B8A167</accession>
<organism evidence="4 5">
    <name type="scientific">Acanthaster planci</name>
    <name type="common">Crown-of-thorns starfish</name>
    <dbReference type="NCBI Taxonomy" id="133434"/>
    <lineage>
        <taxon>Eukaryota</taxon>
        <taxon>Metazoa</taxon>
        <taxon>Echinodermata</taxon>
        <taxon>Eleutherozoa</taxon>
        <taxon>Asterozoa</taxon>
        <taxon>Asteroidea</taxon>
        <taxon>Valvatacea</taxon>
        <taxon>Valvatida</taxon>
        <taxon>Acanthasteridae</taxon>
        <taxon>Acanthaster</taxon>
    </lineage>
</organism>
<feature type="signal peptide" evidence="2">
    <location>
        <begin position="1"/>
        <end position="21"/>
    </location>
</feature>
<dbReference type="Pfam" id="PF00059">
    <property type="entry name" value="Lectin_C"/>
    <property type="match status" value="2"/>
</dbReference>
<protein>
    <submittedName>
        <fullName evidence="5">C-type mannose receptor 2-like</fullName>
    </submittedName>
</protein>
<feature type="chain" id="PRO_5034249080" evidence="2">
    <location>
        <begin position="22"/>
        <end position="392"/>
    </location>
</feature>
<dbReference type="AlphaFoldDB" id="A0A8B8A167"/>
<dbReference type="RefSeq" id="XP_022111488.1">
    <property type="nucleotide sequence ID" value="XM_022255796.1"/>
</dbReference>
<gene>
    <name evidence="5" type="primary">LOC110990698</name>
</gene>
<dbReference type="InterPro" id="IPR016187">
    <property type="entry name" value="CTDL_fold"/>
</dbReference>
<keyword evidence="1" id="KW-1015">Disulfide bond</keyword>
<sequence>MRSTVALVLGLLIAELHAASAQTGGCEPGWSRSPDKCLGLFGNDIDGAERSTWSQADEACKSMGANLAKILEQKTQPILSAMLVQAPASNVWIGLNDRTVEGVYRWADGTPLTGFANWGPNQPDNGNNAFQEDCTYLRANEDFPGEWYDGYCDYPRAYICEKPQDPSIPVDPPSFPCYVELDPTYIIYVRACYKLESSTTRSYQDAVSFCENDHEGVRITWIEDAFQEAFLQAMLFNAGINSAWIGLETLRGINNLKWQGREPLTYTNWAKNQPQDTTRCGILTTEGWKDEDCNAKHPVLCRQNLGRRPSVPPTFPGSVCPAGMVEIDDQDCAVGINSTFATSWEEAQEICKAYDSSSSLPSVHTLNEDNNLAGLFYTDPDLEVWIGLSPSD</sequence>
<feature type="domain" description="C-type lectin" evidence="3">
    <location>
        <begin position="49"/>
        <end position="161"/>
    </location>
</feature>
<dbReference type="Gene3D" id="3.10.100.10">
    <property type="entry name" value="Mannose-Binding Protein A, subunit A"/>
    <property type="match status" value="3"/>
</dbReference>
<dbReference type="PROSITE" id="PS50041">
    <property type="entry name" value="C_TYPE_LECTIN_2"/>
    <property type="match status" value="2"/>
</dbReference>
<dbReference type="InterPro" id="IPR016186">
    <property type="entry name" value="C-type_lectin-like/link_sf"/>
</dbReference>
<reference evidence="5" key="1">
    <citation type="submission" date="2025-08" db="UniProtKB">
        <authorList>
            <consortium name="RefSeq"/>
        </authorList>
    </citation>
    <scope>IDENTIFICATION</scope>
</reference>
<dbReference type="GeneID" id="110990698"/>
<dbReference type="Proteomes" id="UP000694845">
    <property type="component" value="Unplaced"/>
</dbReference>
<keyword evidence="2" id="KW-0732">Signal</keyword>
<dbReference type="KEGG" id="aplc:110990698"/>
<feature type="non-terminal residue" evidence="5">
    <location>
        <position position="392"/>
    </location>
</feature>
<dbReference type="InterPro" id="IPR050111">
    <property type="entry name" value="C-type_lectin/snaclec_domain"/>
</dbReference>